<dbReference type="HOGENOM" id="CLU_000604_8_1_0"/>
<gene>
    <name evidence="10" type="ordered locus">Plabr_2134</name>
</gene>
<evidence type="ECO:0000256" key="3">
    <source>
        <dbReference type="ARBA" id="ARBA00022475"/>
    </source>
</evidence>
<feature type="compositionally biased region" description="Low complexity" evidence="7">
    <location>
        <begin position="202"/>
        <end position="219"/>
    </location>
</feature>
<comment type="subcellular location">
    <subcellularLocation>
        <location evidence="1">Cell membrane</location>
        <topology evidence="1">Multi-pass membrane protein</topology>
    </subcellularLocation>
</comment>
<sequence>MYKYLLCQRYLRTRFIALASIISVMLGVATMIVVNSVMSGFSHQMRDRIHGLLADVVVESHSLDGVTDPDMLMRMAREVSDDQIEAITPTVEVYGMLNFNFAGQWITKPVTLIGIDPVGKSKVGPLRDFLDSYNPVYEDNQVVRSSLRGPDEEPNWELSDEAMQYRIDKIDRQQWYKEQLAALEQENPGQTDLNPANLDGVTAPESTEADPAPAAPAETNTLMADDPFANPFQGTAPAEVAPEDPYELAKGRLYVGIGLVSYPYRDPETGKMKLMMMAKPGDDVRVSTVTAGRPPEHAPYLATVVDVFKSGMTEYDSNLIFCNLEELQNVRGMISPESGKRAITSLHIKLKDYRKAGDVVERLKSVFPPDQFAVKTWEQKQGPLLAAVEIESAILNVLLFLIIAVAGFGILAIFYMIVVEKTRDIGILKALGASSNGVMSIFLSYGLALGVVGSGVGVVLGLLFVHYINEIEKVITYITGRKVFDETIYYFPEIPTAVHPSMVISVALGAMLIAVLASVFPARRAARLNPVVALRSE</sequence>
<dbReference type="EMBL" id="CP002546">
    <property type="protein sequence ID" value="ADY59737.1"/>
    <property type="molecule type" value="Genomic_DNA"/>
</dbReference>
<feature type="transmembrane region" description="Helical" evidence="8">
    <location>
        <begin position="502"/>
        <end position="520"/>
    </location>
</feature>
<dbReference type="GO" id="GO:0044874">
    <property type="term" value="P:lipoprotein localization to outer membrane"/>
    <property type="evidence" value="ECO:0007669"/>
    <property type="project" value="TreeGrafter"/>
</dbReference>
<keyword evidence="5 8" id="KW-1133">Transmembrane helix</keyword>
<protein>
    <recommendedName>
        <fullName evidence="9">ABC3 transporter permease C-terminal domain-containing protein</fullName>
    </recommendedName>
</protein>
<keyword evidence="6 8" id="KW-0472">Membrane</keyword>
<evidence type="ECO:0000259" key="9">
    <source>
        <dbReference type="Pfam" id="PF02687"/>
    </source>
</evidence>
<feature type="transmembrane region" description="Helical" evidence="8">
    <location>
        <begin position="393"/>
        <end position="418"/>
    </location>
</feature>
<evidence type="ECO:0000256" key="6">
    <source>
        <dbReference type="ARBA" id="ARBA00023136"/>
    </source>
</evidence>
<accession>F0SK10</accession>
<evidence type="ECO:0000256" key="8">
    <source>
        <dbReference type="SAM" id="Phobius"/>
    </source>
</evidence>
<feature type="region of interest" description="Disordered" evidence="7">
    <location>
        <begin position="186"/>
        <end position="241"/>
    </location>
</feature>
<feature type="transmembrane region" description="Helical" evidence="8">
    <location>
        <begin position="439"/>
        <end position="468"/>
    </location>
</feature>
<dbReference type="PANTHER" id="PTHR30489">
    <property type="entry name" value="LIPOPROTEIN-RELEASING SYSTEM TRANSMEMBRANE PROTEIN LOLE"/>
    <property type="match status" value="1"/>
</dbReference>
<dbReference type="OrthoDB" id="9808461at2"/>
<comment type="similarity">
    <text evidence="2">Belongs to the ABC-4 integral membrane protein family. LolC/E subfamily.</text>
</comment>
<dbReference type="GO" id="GO:0098797">
    <property type="term" value="C:plasma membrane protein complex"/>
    <property type="evidence" value="ECO:0007669"/>
    <property type="project" value="TreeGrafter"/>
</dbReference>
<proteinExistence type="inferred from homology"/>
<evidence type="ECO:0000256" key="4">
    <source>
        <dbReference type="ARBA" id="ARBA00022692"/>
    </source>
</evidence>
<feature type="transmembrane region" description="Helical" evidence="8">
    <location>
        <begin position="15"/>
        <end position="38"/>
    </location>
</feature>
<dbReference type="Proteomes" id="UP000006860">
    <property type="component" value="Chromosome"/>
</dbReference>
<feature type="domain" description="ABC3 transporter permease C-terminal" evidence="9">
    <location>
        <begin position="397"/>
        <end position="530"/>
    </location>
</feature>
<dbReference type="AlphaFoldDB" id="F0SK10"/>
<dbReference type="InterPro" id="IPR003838">
    <property type="entry name" value="ABC3_permease_C"/>
</dbReference>
<keyword evidence="3" id="KW-1003">Cell membrane</keyword>
<dbReference type="KEGG" id="pbs:Plabr_2134"/>
<keyword evidence="4 8" id="KW-0812">Transmembrane</keyword>
<evidence type="ECO:0000256" key="7">
    <source>
        <dbReference type="SAM" id="MobiDB-lite"/>
    </source>
</evidence>
<dbReference type="RefSeq" id="WP_013628462.1">
    <property type="nucleotide sequence ID" value="NC_015174.1"/>
</dbReference>
<name>F0SK10_RUBBR</name>
<evidence type="ECO:0000256" key="1">
    <source>
        <dbReference type="ARBA" id="ARBA00004651"/>
    </source>
</evidence>
<dbReference type="Pfam" id="PF02687">
    <property type="entry name" value="FtsX"/>
    <property type="match status" value="1"/>
</dbReference>
<dbReference type="PANTHER" id="PTHR30489:SF0">
    <property type="entry name" value="LIPOPROTEIN-RELEASING SYSTEM TRANSMEMBRANE PROTEIN LOLE"/>
    <property type="match status" value="1"/>
</dbReference>
<keyword evidence="11" id="KW-1185">Reference proteome</keyword>
<evidence type="ECO:0000313" key="11">
    <source>
        <dbReference type="Proteomes" id="UP000006860"/>
    </source>
</evidence>
<dbReference type="STRING" id="756272.Plabr_2134"/>
<evidence type="ECO:0000256" key="2">
    <source>
        <dbReference type="ARBA" id="ARBA00005236"/>
    </source>
</evidence>
<dbReference type="InterPro" id="IPR051447">
    <property type="entry name" value="Lipoprotein-release_system"/>
</dbReference>
<evidence type="ECO:0000313" key="10">
    <source>
        <dbReference type="EMBL" id="ADY59737.1"/>
    </source>
</evidence>
<organism evidence="10 11">
    <name type="scientific">Rubinisphaera brasiliensis (strain ATCC 49424 / DSM 5305 / JCM 21570 / IAM 15109 / NBRC 103401 / IFAM 1448)</name>
    <name type="common">Planctomyces brasiliensis</name>
    <dbReference type="NCBI Taxonomy" id="756272"/>
    <lineage>
        <taxon>Bacteria</taxon>
        <taxon>Pseudomonadati</taxon>
        <taxon>Planctomycetota</taxon>
        <taxon>Planctomycetia</taxon>
        <taxon>Planctomycetales</taxon>
        <taxon>Planctomycetaceae</taxon>
        <taxon>Rubinisphaera</taxon>
    </lineage>
</organism>
<reference evidence="11" key="1">
    <citation type="submission" date="2011-02" db="EMBL/GenBank/DDBJ databases">
        <title>The complete genome of Planctomyces brasiliensis DSM 5305.</title>
        <authorList>
            <person name="Lucas S."/>
            <person name="Copeland A."/>
            <person name="Lapidus A."/>
            <person name="Bruce D."/>
            <person name="Goodwin L."/>
            <person name="Pitluck S."/>
            <person name="Kyrpides N."/>
            <person name="Mavromatis K."/>
            <person name="Pagani I."/>
            <person name="Ivanova N."/>
            <person name="Ovchinnikova G."/>
            <person name="Lu M."/>
            <person name="Detter J.C."/>
            <person name="Han C."/>
            <person name="Land M."/>
            <person name="Hauser L."/>
            <person name="Markowitz V."/>
            <person name="Cheng J.-F."/>
            <person name="Hugenholtz P."/>
            <person name="Woyke T."/>
            <person name="Wu D."/>
            <person name="Tindall B."/>
            <person name="Pomrenke H.G."/>
            <person name="Brambilla E."/>
            <person name="Klenk H.-P."/>
            <person name="Eisen J.A."/>
        </authorList>
    </citation>
    <scope>NUCLEOTIDE SEQUENCE [LARGE SCALE GENOMIC DNA]</scope>
    <source>
        <strain evidence="11">ATCC 49424 / DSM 5305 / JCM 21570 / NBRC 103401 / IFAM 1448</strain>
    </source>
</reference>
<evidence type="ECO:0000256" key="5">
    <source>
        <dbReference type="ARBA" id="ARBA00022989"/>
    </source>
</evidence>
<dbReference type="eggNOG" id="COG4591">
    <property type="taxonomic scope" value="Bacteria"/>
</dbReference>